<feature type="region of interest" description="Disordered" evidence="2">
    <location>
        <begin position="275"/>
        <end position="294"/>
    </location>
</feature>
<feature type="compositionally biased region" description="Acidic residues" evidence="2">
    <location>
        <begin position="42"/>
        <end position="59"/>
    </location>
</feature>
<dbReference type="AlphaFoldDB" id="A0ABC8ZVS3"/>
<gene>
    <name evidence="3" type="ORF">URODEC1_LOCUS47097</name>
</gene>
<dbReference type="EMBL" id="OZ075129">
    <property type="protein sequence ID" value="CAL4965222.1"/>
    <property type="molecule type" value="Genomic_DNA"/>
</dbReference>
<keyword evidence="4" id="KW-1185">Reference proteome</keyword>
<keyword evidence="1" id="KW-0175">Coiled coil</keyword>
<name>A0ABC8ZVS3_9POAL</name>
<feature type="region of interest" description="Disordered" evidence="2">
    <location>
        <begin position="106"/>
        <end position="130"/>
    </location>
</feature>
<feature type="compositionally biased region" description="Gly residues" evidence="2">
    <location>
        <begin position="106"/>
        <end position="120"/>
    </location>
</feature>
<feature type="region of interest" description="Disordered" evidence="2">
    <location>
        <begin position="35"/>
        <end position="88"/>
    </location>
</feature>
<sequence>MASPATATAIDKGRAGAGAAAGVAEAAKAEWWLRFNNGAPADDGDATDSGDEAEEEEGEGAGGKAGTAVSGGRAASAMARDEEAEMGSGDGRAAAAARGVKAGMVARGGGSMETGAAGSGGKKRSSPRFADRADLNEEILGGSYVLPVELPRRKKMAVTKRSKLNVGGVQVQNDISQGSAQRPCPVLKSPERVYGENENLRLQLDLTTSKLKQTENRRLELELHLKGMEIESLQKQNEELKSENEQLRKNAKPPRVKRLCRYCNTHEFHDYRNCPKRRRQAAGSPEEEDGEDSY</sequence>
<proteinExistence type="predicted"/>
<evidence type="ECO:0000313" key="3">
    <source>
        <dbReference type="EMBL" id="CAL4965222.1"/>
    </source>
</evidence>
<evidence type="ECO:0000256" key="2">
    <source>
        <dbReference type="SAM" id="MobiDB-lite"/>
    </source>
</evidence>
<protein>
    <submittedName>
        <fullName evidence="3">Uncharacterized protein</fullName>
    </submittedName>
</protein>
<feature type="coiled-coil region" evidence="1">
    <location>
        <begin position="197"/>
        <end position="250"/>
    </location>
</feature>
<organism evidence="3 4">
    <name type="scientific">Urochloa decumbens</name>
    <dbReference type="NCBI Taxonomy" id="240449"/>
    <lineage>
        <taxon>Eukaryota</taxon>
        <taxon>Viridiplantae</taxon>
        <taxon>Streptophyta</taxon>
        <taxon>Embryophyta</taxon>
        <taxon>Tracheophyta</taxon>
        <taxon>Spermatophyta</taxon>
        <taxon>Magnoliopsida</taxon>
        <taxon>Liliopsida</taxon>
        <taxon>Poales</taxon>
        <taxon>Poaceae</taxon>
        <taxon>PACMAD clade</taxon>
        <taxon>Panicoideae</taxon>
        <taxon>Panicodae</taxon>
        <taxon>Paniceae</taxon>
        <taxon>Melinidinae</taxon>
        <taxon>Urochloa</taxon>
    </lineage>
</organism>
<evidence type="ECO:0000256" key="1">
    <source>
        <dbReference type="SAM" id="Coils"/>
    </source>
</evidence>
<dbReference type="Proteomes" id="UP001497457">
    <property type="component" value="Chromosome 19rd"/>
</dbReference>
<feature type="compositionally biased region" description="Acidic residues" evidence="2">
    <location>
        <begin position="285"/>
        <end position="294"/>
    </location>
</feature>
<reference evidence="3" key="1">
    <citation type="submission" date="2024-10" db="EMBL/GenBank/DDBJ databases">
        <authorList>
            <person name="Ryan C."/>
        </authorList>
    </citation>
    <scope>NUCLEOTIDE SEQUENCE [LARGE SCALE GENOMIC DNA]</scope>
</reference>
<evidence type="ECO:0000313" key="4">
    <source>
        <dbReference type="Proteomes" id="UP001497457"/>
    </source>
</evidence>
<accession>A0ABC8ZVS3</accession>